<sequence>MYIYLLGYLLLFLGSVLYFRTYPKIKLVYGIGLIYIFTLSVFRGDVGTDTGTYESIIDMINWNTWYQQATEVGFNFSIALLKISNWSNTIILRVLTAFYSFLLIIIISLSKDNIRQVIMIYFLPVTIYIFSMNALRFGIAANLLMLAFLFYKKNKLISFVALNLAISFHITVFILIPLVVFFANISYKSILWIVILAIISCGVFYIFHGHIYNKISLYSNYVSPSVYSGLSDILVFFILVYFCLTYPVSQKYRIVFTLIMSILVTLSFILTKFSYAGLRLLQLLVIFMPCIFIYLANIRYNVRSMPKYSFWILLFSSFVTAIFTLRNFLNSEGSPYAFIPYVFIFN</sequence>
<keyword evidence="3" id="KW-1185">Reference proteome</keyword>
<reference evidence="2 3" key="1">
    <citation type="journal article" date="2013" name="Genome Announc.">
        <title>Complete Genome Sequence of Wohlfahrtiimonas chitiniclastica Strain SH04, Isolated from Chrysomya megacephala Collected from Pudong International Airport in China.</title>
        <authorList>
            <person name="Cao X.M."/>
            <person name="Chen T."/>
            <person name="Xu L.Z."/>
            <person name="Yao L.S."/>
            <person name="Qi J."/>
            <person name="Zhang X.L."/>
            <person name="Yan Q.L."/>
            <person name="Deng Y.H."/>
            <person name="Guo T.Y."/>
            <person name="Wang J."/>
            <person name="Hu K.X."/>
            <person name="Xu B.L."/>
        </authorList>
    </citation>
    <scope>NUCLEOTIDE SEQUENCE [LARGE SCALE GENOMIC DNA]</scope>
    <source>
        <strain evidence="2 3">SH04</strain>
    </source>
</reference>
<gene>
    <name evidence="2" type="ORF">F387_01453</name>
</gene>
<protein>
    <recommendedName>
        <fullName evidence="4">EpsG family protein</fullName>
    </recommendedName>
</protein>
<feature type="transmembrane region" description="Helical" evidence="1">
    <location>
        <begin position="121"/>
        <end position="150"/>
    </location>
</feature>
<feature type="transmembrane region" description="Helical" evidence="1">
    <location>
        <begin position="190"/>
        <end position="207"/>
    </location>
</feature>
<feature type="transmembrane region" description="Helical" evidence="1">
    <location>
        <begin position="156"/>
        <end position="183"/>
    </location>
</feature>
<dbReference type="Pfam" id="PF14897">
    <property type="entry name" value="EpsG"/>
    <property type="match status" value="1"/>
</dbReference>
<feature type="transmembrane region" description="Helical" evidence="1">
    <location>
        <begin position="90"/>
        <end position="109"/>
    </location>
</feature>
<keyword evidence="1" id="KW-0472">Membrane</keyword>
<dbReference type="Proteomes" id="UP000011617">
    <property type="component" value="Unassembled WGS sequence"/>
</dbReference>
<organism evidence="2 3">
    <name type="scientific">Wohlfahrtiimonas chitiniclastica SH04</name>
    <dbReference type="NCBI Taxonomy" id="1261130"/>
    <lineage>
        <taxon>Bacteria</taxon>
        <taxon>Pseudomonadati</taxon>
        <taxon>Pseudomonadota</taxon>
        <taxon>Gammaproteobacteria</taxon>
        <taxon>Cardiobacteriales</taxon>
        <taxon>Ignatzschineriaceae</taxon>
        <taxon>Wohlfahrtiimonas</taxon>
    </lineage>
</organism>
<feature type="transmembrane region" description="Helical" evidence="1">
    <location>
        <begin position="252"/>
        <end position="270"/>
    </location>
</feature>
<dbReference type="RefSeq" id="WP_008316253.1">
    <property type="nucleotide sequence ID" value="NZ_KB372782.1"/>
</dbReference>
<proteinExistence type="predicted"/>
<evidence type="ECO:0000313" key="2">
    <source>
        <dbReference type="EMBL" id="ELV07649.1"/>
    </source>
</evidence>
<accession>L8XXW4</accession>
<evidence type="ECO:0000256" key="1">
    <source>
        <dbReference type="SAM" id="Phobius"/>
    </source>
</evidence>
<dbReference type="OrthoDB" id="6895795at2"/>
<dbReference type="AlphaFoldDB" id="L8XXW4"/>
<feature type="transmembrane region" description="Helical" evidence="1">
    <location>
        <begin position="308"/>
        <end position="329"/>
    </location>
</feature>
<dbReference type="InterPro" id="IPR049458">
    <property type="entry name" value="EpsG-like"/>
</dbReference>
<evidence type="ECO:0000313" key="3">
    <source>
        <dbReference type="Proteomes" id="UP000011617"/>
    </source>
</evidence>
<dbReference type="PATRIC" id="fig|1261130.3.peg.1491"/>
<feature type="transmembrane region" description="Helical" evidence="1">
    <location>
        <begin position="276"/>
        <end position="296"/>
    </location>
</feature>
<name>L8XXW4_9GAMM</name>
<feature type="transmembrane region" description="Helical" evidence="1">
    <location>
        <begin position="6"/>
        <end position="22"/>
    </location>
</feature>
<feature type="transmembrane region" description="Helical" evidence="1">
    <location>
        <begin position="227"/>
        <end position="245"/>
    </location>
</feature>
<feature type="transmembrane region" description="Helical" evidence="1">
    <location>
        <begin position="27"/>
        <end position="44"/>
    </location>
</feature>
<keyword evidence="1" id="KW-1133">Transmembrane helix</keyword>
<keyword evidence="1" id="KW-0812">Transmembrane</keyword>
<dbReference type="EMBL" id="AOBV01000009">
    <property type="protein sequence ID" value="ELV07649.1"/>
    <property type="molecule type" value="Genomic_DNA"/>
</dbReference>
<evidence type="ECO:0008006" key="4">
    <source>
        <dbReference type="Google" id="ProtNLM"/>
    </source>
</evidence>
<dbReference type="HOGENOM" id="CLU_801553_0_0_6"/>
<comment type="caution">
    <text evidence="2">The sequence shown here is derived from an EMBL/GenBank/DDBJ whole genome shotgun (WGS) entry which is preliminary data.</text>
</comment>